<evidence type="ECO:0000259" key="2">
    <source>
        <dbReference type="Pfam" id="PF01757"/>
    </source>
</evidence>
<organism evidence="3 4">
    <name type="scientific">Mucilaginibacter lappiensis</name>
    <dbReference type="NCBI Taxonomy" id="354630"/>
    <lineage>
        <taxon>Bacteria</taxon>
        <taxon>Pseudomonadati</taxon>
        <taxon>Bacteroidota</taxon>
        <taxon>Sphingobacteriia</taxon>
        <taxon>Sphingobacteriales</taxon>
        <taxon>Sphingobacteriaceae</taxon>
        <taxon>Mucilaginibacter</taxon>
    </lineage>
</organism>
<evidence type="ECO:0000256" key="1">
    <source>
        <dbReference type="SAM" id="Phobius"/>
    </source>
</evidence>
<feature type="transmembrane region" description="Helical" evidence="1">
    <location>
        <begin position="12"/>
        <end position="30"/>
    </location>
</feature>
<feature type="transmembrane region" description="Helical" evidence="1">
    <location>
        <begin position="159"/>
        <end position="177"/>
    </location>
</feature>
<proteinExistence type="predicted"/>
<feature type="domain" description="Acyltransferase 3" evidence="2">
    <location>
        <begin position="10"/>
        <end position="297"/>
    </location>
</feature>
<gene>
    <name evidence="3" type="ORF">HDF22_003264</name>
</gene>
<keyword evidence="1" id="KW-0812">Transmembrane</keyword>
<feature type="transmembrane region" description="Helical" evidence="1">
    <location>
        <begin position="213"/>
        <end position="242"/>
    </location>
</feature>
<keyword evidence="1" id="KW-0472">Membrane</keyword>
<dbReference type="PANTHER" id="PTHR23028">
    <property type="entry name" value="ACETYLTRANSFERASE"/>
    <property type="match status" value="1"/>
</dbReference>
<accession>A0A841JDB7</accession>
<feature type="transmembrane region" description="Helical" evidence="1">
    <location>
        <begin position="42"/>
        <end position="63"/>
    </location>
</feature>
<dbReference type="InterPro" id="IPR002656">
    <property type="entry name" value="Acyl_transf_3_dom"/>
</dbReference>
<dbReference type="AlphaFoldDB" id="A0A841JDB7"/>
<feature type="transmembrane region" description="Helical" evidence="1">
    <location>
        <begin position="284"/>
        <end position="304"/>
    </location>
</feature>
<feature type="transmembrane region" description="Helical" evidence="1">
    <location>
        <begin position="248"/>
        <end position="272"/>
    </location>
</feature>
<keyword evidence="1" id="KW-1133">Transmembrane helix</keyword>
<evidence type="ECO:0000313" key="4">
    <source>
        <dbReference type="Proteomes" id="UP000548326"/>
    </source>
</evidence>
<comment type="caution">
    <text evidence="3">The sequence shown here is derived from an EMBL/GenBank/DDBJ whole genome shotgun (WGS) entry which is preliminary data.</text>
</comment>
<dbReference type="InterPro" id="IPR050879">
    <property type="entry name" value="Acyltransferase_3"/>
</dbReference>
<name>A0A841JDB7_9SPHI</name>
<evidence type="ECO:0000313" key="3">
    <source>
        <dbReference type="EMBL" id="MBB6129139.1"/>
    </source>
</evidence>
<sequence length="318" mass="36837">MFKKQNQIESIVLLRGIAALGVCFVHFYLANGAQYSQFMTRLFFSGQLGVSMFFVISGFVLPYSLSQKNYTIKAFPNFLLKRSIRIDPPYWATIGLLFLLGGVRWHFDISRLVLHVFYLIPLFKDYQWYNNIFWTLCIEFQYYILLGLFFPLLMRLKPLVSILIFVLISLICLFLKVNIRELIFTYLYDFAAGYIVFQYFIKKISLKTAVICLMAFCTVVAFKVSILTGFIPAVTGLTILLLNKKVPSLFLLLGNISYSLYLTHTIAMPLYLRFIKTYVSNQAFLCVTAILISIIFAYVFYVLIEKPALKFSKKVKLN</sequence>
<feature type="transmembrane region" description="Helical" evidence="1">
    <location>
        <begin position="132"/>
        <end position="152"/>
    </location>
</feature>
<dbReference type="RefSeq" id="WP_183588355.1">
    <property type="nucleotide sequence ID" value="NZ_JACHCA010000008.1"/>
</dbReference>
<protein>
    <submittedName>
        <fullName evidence="3">Peptidoglycan/LPS O-acetylase OafA/YrhL</fullName>
    </submittedName>
</protein>
<dbReference type="GO" id="GO:0016747">
    <property type="term" value="F:acyltransferase activity, transferring groups other than amino-acyl groups"/>
    <property type="evidence" value="ECO:0007669"/>
    <property type="project" value="InterPro"/>
</dbReference>
<dbReference type="PANTHER" id="PTHR23028:SF53">
    <property type="entry name" value="ACYL_TRANSF_3 DOMAIN-CONTAINING PROTEIN"/>
    <property type="match status" value="1"/>
</dbReference>
<dbReference type="GO" id="GO:0000271">
    <property type="term" value="P:polysaccharide biosynthetic process"/>
    <property type="evidence" value="ECO:0007669"/>
    <property type="project" value="TreeGrafter"/>
</dbReference>
<reference evidence="3 4" key="1">
    <citation type="submission" date="2020-08" db="EMBL/GenBank/DDBJ databases">
        <title>Genomic Encyclopedia of Type Strains, Phase IV (KMG-V): Genome sequencing to study the core and pangenomes of soil and plant-associated prokaryotes.</title>
        <authorList>
            <person name="Whitman W."/>
        </authorList>
    </citation>
    <scope>NUCLEOTIDE SEQUENCE [LARGE SCALE GENOMIC DNA]</scope>
    <source>
        <strain evidence="3 4">MP601</strain>
    </source>
</reference>
<feature type="transmembrane region" description="Helical" evidence="1">
    <location>
        <begin position="183"/>
        <end position="201"/>
    </location>
</feature>
<dbReference type="Proteomes" id="UP000548326">
    <property type="component" value="Unassembled WGS sequence"/>
</dbReference>
<dbReference type="EMBL" id="JACHCA010000008">
    <property type="protein sequence ID" value="MBB6129139.1"/>
    <property type="molecule type" value="Genomic_DNA"/>
</dbReference>
<dbReference type="Pfam" id="PF01757">
    <property type="entry name" value="Acyl_transf_3"/>
    <property type="match status" value="1"/>
</dbReference>
<dbReference type="GO" id="GO:0016020">
    <property type="term" value="C:membrane"/>
    <property type="evidence" value="ECO:0007669"/>
    <property type="project" value="TreeGrafter"/>
</dbReference>